<evidence type="ECO:0000256" key="4">
    <source>
        <dbReference type="PROSITE-ProRule" id="PRU00335"/>
    </source>
</evidence>
<keyword evidence="1" id="KW-0805">Transcription regulation</keyword>
<dbReference type="Pfam" id="PF17754">
    <property type="entry name" value="TetR_C_14"/>
    <property type="match status" value="1"/>
</dbReference>
<dbReference type="Gene3D" id="1.10.357.10">
    <property type="entry name" value="Tetracycline Repressor, domain 2"/>
    <property type="match status" value="1"/>
</dbReference>
<evidence type="ECO:0000256" key="5">
    <source>
        <dbReference type="SAM" id="MobiDB-lite"/>
    </source>
</evidence>
<name>A0A852ZLD8_9ACTN</name>
<comment type="caution">
    <text evidence="7">The sequence shown here is derived from an EMBL/GenBank/DDBJ whole genome shotgun (WGS) entry which is preliminary data.</text>
</comment>
<evidence type="ECO:0000256" key="2">
    <source>
        <dbReference type="ARBA" id="ARBA00023125"/>
    </source>
</evidence>
<dbReference type="PANTHER" id="PTHR30055">
    <property type="entry name" value="HTH-TYPE TRANSCRIPTIONAL REGULATOR RUTR"/>
    <property type="match status" value="1"/>
</dbReference>
<dbReference type="GO" id="GO:0003700">
    <property type="term" value="F:DNA-binding transcription factor activity"/>
    <property type="evidence" value="ECO:0007669"/>
    <property type="project" value="TreeGrafter"/>
</dbReference>
<proteinExistence type="predicted"/>
<protein>
    <submittedName>
        <fullName evidence="7">AcrR family transcriptional regulator</fullName>
    </submittedName>
</protein>
<dbReference type="InterPro" id="IPR050109">
    <property type="entry name" value="HTH-type_TetR-like_transc_reg"/>
</dbReference>
<reference evidence="7 8" key="1">
    <citation type="submission" date="2020-07" db="EMBL/GenBank/DDBJ databases">
        <title>Sequencing the genomes of 1000 actinobacteria strains.</title>
        <authorList>
            <person name="Klenk H.-P."/>
        </authorList>
    </citation>
    <scope>NUCLEOTIDE SEQUENCE [LARGE SCALE GENOMIC DNA]</scope>
    <source>
        <strain evidence="7 8">DSM 42178</strain>
    </source>
</reference>
<feature type="DNA-binding region" description="H-T-H motif" evidence="4">
    <location>
        <begin position="40"/>
        <end position="59"/>
    </location>
</feature>
<dbReference type="Proteomes" id="UP000567795">
    <property type="component" value="Unassembled WGS sequence"/>
</dbReference>
<dbReference type="Pfam" id="PF00440">
    <property type="entry name" value="TetR_N"/>
    <property type="match status" value="1"/>
</dbReference>
<dbReference type="InterPro" id="IPR009057">
    <property type="entry name" value="Homeodomain-like_sf"/>
</dbReference>
<evidence type="ECO:0000313" key="7">
    <source>
        <dbReference type="EMBL" id="NYI03209.1"/>
    </source>
</evidence>
<keyword evidence="8" id="KW-1185">Reference proteome</keyword>
<keyword evidence="3" id="KW-0804">Transcription</keyword>
<dbReference type="Gene3D" id="1.10.10.60">
    <property type="entry name" value="Homeodomain-like"/>
    <property type="match status" value="1"/>
</dbReference>
<dbReference type="PANTHER" id="PTHR30055:SF238">
    <property type="entry name" value="MYCOFACTOCIN BIOSYNTHESIS TRANSCRIPTIONAL REGULATOR MFTR-RELATED"/>
    <property type="match status" value="1"/>
</dbReference>
<accession>A0A852ZLD8</accession>
<evidence type="ECO:0000313" key="8">
    <source>
        <dbReference type="Proteomes" id="UP000567795"/>
    </source>
</evidence>
<feature type="region of interest" description="Disordered" evidence="5">
    <location>
        <begin position="206"/>
        <end position="234"/>
    </location>
</feature>
<evidence type="ECO:0000256" key="1">
    <source>
        <dbReference type="ARBA" id="ARBA00023015"/>
    </source>
</evidence>
<gene>
    <name evidence="7" type="ORF">FHU37_000152</name>
</gene>
<keyword evidence="2 4" id="KW-0238">DNA-binding</keyword>
<dbReference type="GO" id="GO:0000976">
    <property type="term" value="F:transcription cis-regulatory region binding"/>
    <property type="evidence" value="ECO:0007669"/>
    <property type="project" value="TreeGrafter"/>
</dbReference>
<dbReference type="SUPFAM" id="SSF46689">
    <property type="entry name" value="Homeodomain-like"/>
    <property type="match status" value="1"/>
</dbReference>
<dbReference type="EMBL" id="JACBZD010000001">
    <property type="protein sequence ID" value="NYI03209.1"/>
    <property type="molecule type" value="Genomic_DNA"/>
</dbReference>
<evidence type="ECO:0000259" key="6">
    <source>
        <dbReference type="PROSITE" id="PS50977"/>
    </source>
</evidence>
<dbReference type="AlphaFoldDB" id="A0A852ZLD8"/>
<organism evidence="7 8">
    <name type="scientific">Allostreptomyces psammosilenae</name>
    <dbReference type="NCBI Taxonomy" id="1892865"/>
    <lineage>
        <taxon>Bacteria</taxon>
        <taxon>Bacillati</taxon>
        <taxon>Actinomycetota</taxon>
        <taxon>Actinomycetes</taxon>
        <taxon>Kitasatosporales</taxon>
        <taxon>Streptomycetaceae</taxon>
        <taxon>Allostreptomyces</taxon>
    </lineage>
</organism>
<feature type="compositionally biased region" description="Low complexity" evidence="5">
    <location>
        <begin position="213"/>
        <end position="228"/>
    </location>
</feature>
<dbReference type="RefSeq" id="WP_179812304.1">
    <property type="nucleotide sequence ID" value="NZ_JACBZD010000001.1"/>
</dbReference>
<dbReference type="PROSITE" id="PS50977">
    <property type="entry name" value="HTH_TETR_2"/>
    <property type="match status" value="1"/>
</dbReference>
<feature type="domain" description="HTH tetR-type" evidence="6">
    <location>
        <begin position="17"/>
        <end position="77"/>
    </location>
</feature>
<sequence length="234" mass="25988">MTPSDAHPEGLRARKRRATRVALHRAALELADEHGYESVTIERICERAGFSTRTFFNYFRCKEEAFVLPPTPDDHAETLRPVAEGEGVANLLADVYRAFTADIARHAPQLAEARRYYRVLEENPTLKLRQLSVMAESEQELVRAVARRTGTDPERDLLPRVIAATVFGALRAAFEKWVADQEERSIELWLREALAALASGLGGVIPVVPPPHGDGTPPHTTTTTDTDTASQEHT</sequence>
<evidence type="ECO:0000256" key="3">
    <source>
        <dbReference type="ARBA" id="ARBA00023163"/>
    </source>
</evidence>
<dbReference type="InterPro" id="IPR041347">
    <property type="entry name" value="MftR_C"/>
</dbReference>
<dbReference type="InterPro" id="IPR001647">
    <property type="entry name" value="HTH_TetR"/>
</dbReference>